<dbReference type="InterPro" id="IPR016342">
    <property type="entry name" value="AP_complex_bsu_1_2_4"/>
</dbReference>
<evidence type="ECO:0000256" key="1">
    <source>
        <dbReference type="ARBA" id="ARBA00004308"/>
    </source>
</evidence>
<dbReference type="PANTHER" id="PTHR11134">
    <property type="entry name" value="ADAPTOR COMPLEX SUBUNIT BETA FAMILY MEMBER"/>
    <property type="match status" value="1"/>
</dbReference>
<evidence type="ECO:0000256" key="3">
    <source>
        <dbReference type="ARBA" id="ARBA00022927"/>
    </source>
</evidence>
<keyword evidence="9" id="KW-1185">Reference proteome</keyword>
<dbReference type="GO" id="GO:0016192">
    <property type="term" value="P:vesicle-mediated transport"/>
    <property type="evidence" value="ECO:0007669"/>
    <property type="project" value="InterPro"/>
</dbReference>
<organism evidence="8 9">
    <name type="scientific">Paramecium pentaurelia</name>
    <dbReference type="NCBI Taxonomy" id="43138"/>
    <lineage>
        <taxon>Eukaryota</taxon>
        <taxon>Sar</taxon>
        <taxon>Alveolata</taxon>
        <taxon>Ciliophora</taxon>
        <taxon>Intramacronucleata</taxon>
        <taxon>Oligohymenophorea</taxon>
        <taxon>Peniculida</taxon>
        <taxon>Parameciidae</taxon>
        <taxon>Paramecium</taxon>
    </lineage>
</organism>
<dbReference type="AlphaFoldDB" id="A0A8S1W7Q8"/>
<comment type="subcellular location">
    <subcellularLocation>
        <location evidence="1">Endomembrane system</location>
    </subcellularLocation>
</comment>
<keyword evidence="3 5" id="KW-0653">Protein transport</keyword>
<dbReference type="InterPro" id="IPR002553">
    <property type="entry name" value="Clathrin/coatomer_adapt-like_N"/>
</dbReference>
<dbReference type="InterPro" id="IPR026739">
    <property type="entry name" value="AP_beta"/>
</dbReference>
<evidence type="ECO:0000313" key="9">
    <source>
        <dbReference type="Proteomes" id="UP000689195"/>
    </source>
</evidence>
<protein>
    <recommendedName>
        <fullName evidence="5">AP complex subunit beta</fullName>
    </recommendedName>
</protein>
<dbReference type="GO" id="GO:0012505">
    <property type="term" value="C:endomembrane system"/>
    <property type="evidence" value="ECO:0007669"/>
    <property type="project" value="UniProtKB-SubCell"/>
</dbReference>
<accession>A0A8S1W7Q8</accession>
<evidence type="ECO:0000259" key="6">
    <source>
        <dbReference type="Pfam" id="PF01602"/>
    </source>
</evidence>
<keyword evidence="2 5" id="KW-0813">Transport</keyword>
<dbReference type="FunFam" id="1.25.10.10:FF:000113">
    <property type="entry name" value="Beta-adaptin-like protein A"/>
    <property type="match status" value="1"/>
</dbReference>
<dbReference type="Proteomes" id="UP000689195">
    <property type="component" value="Unassembled WGS sequence"/>
</dbReference>
<dbReference type="Pfam" id="PF01602">
    <property type="entry name" value="Adaptin_N"/>
    <property type="match status" value="1"/>
</dbReference>
<evidence type="ECO:0000313" key="8">
    <source>
        <dbReference type="EMBL" id="CAD8184652.1"/>
    </source>
</evidence>
<evidence type="ECO:0000256" key="2">
    <source>
        <dbReference type="ARBA" id="ARBA00022448"/>
    </source>
</evidence>
<dbReference type="PIRSF" id="PIRSF002291">
    <property type="entry name" value="AP_complex_beta"/>
    <property type="match status" value="1"/>
</dbReference>
<dbReference type="EMBL" id="CAJJDO010000083">
    <property type="protein sequence ID" value="CAD8184652.1"/>
    <property type="molecule type" value="Genomic_DNA"/>
</dbReference>
<dbReference type="Pfam" id="PF09066">
    <property type="entry name" value="B2-adapt-app_C"/>
    <property type="match status" value="1"/>
</dbReference>
<feature type="domain" description="Clathrin/coatomer adaptor adaptin-like N-terminal" evidence="6">
    <location>
        <begin position="37"/>
        <end position="542"/>
    </location>
</feature>
<reference evidence="8" key="1">
    <citation type="submission" date="2021-01" db="EMBL/GenBank/DDBJ databases">
        <authorList>
            <consortium name="Genoscope - CEA"/>
            <person name="William W."/>
        </authorList>
    </citation>
    <scope>NUCLEOTIDE SEQUENCE</scope>
</reference>
<dbReference type="InterPro" id="IPR015151">
    <property type="entry name" value="B-adaptin_app_sub_C"/>
</dbReference>
<evidence type="ECO:0000256" key="4">
    <source>
        <dbReference type="ARBA" id="ARBA00023136"/>
    </source>
</evidence>
<comment type="similarity">
    <text evidence="5">Belongs to the adaptor complexes large subunit family.</text>
</comment>
<keyword evidence="4 5" id="KW-0472">Membrane</keyword>
<evidence type="ECO:0000259" key="7">
    <source>
        <dbReference type="Pfam" id="PF09066"/>
    </source>
</evidence>
<sequence>MRPHYASSIASIPPPKQQQYFEGNRKGEVNELKILVKNTLSEKDDKKKREVVKKVIAYMTLGIDVSKIFPEMCMASYTNDMVQKKMIYLYLTTYAEQNKDLAFMAISTFQKDCKHSDPKIRGFALRNLCSLRFSGAIEYLMPAIRESLSDIDPYVRKTAIMGCVKVYYMQPEFLSNIEEQLYKMISDNDPLVIINAIHALNEILAAEGGMALSKKLVDYLLGRLKEFNEWGQATILDELSKYQPKDDKEMFNIMNLLEERLKHSCSAIVLAVIKVFMNFTKNKPQVYEQVITRVKAPLVTLASISEGNLEIMYTILCHIKFIASKGYNQVFSQDYKCFYCRVDEPTYIKLIKLEILALIACDFNLGDMLNELGEYVTDVDQEISKKSIQALGAIALRLPDLANAIVKQLSSFITLQDYITNEVIIVFKDILRKDPKHIKDCLEIIQSDSVTDQNSKIALIYILGQFGSQIPLAPYILQTFIGVAESVELKHALLTSCLKVFFCRAPEMQEILGQLFYSIMNNENEDIDLKDRAAFYYRALQNNPNEIKKLWQNGIKVDKFLEEQNINKEALLFEFNSLSVIYEKSVNKFIKPAEYFNNLRNKELQDQIQEQQQSTTAEKPDPVQDGFDIEHDITVPNVPIVQNQPNLLEISEQPKQKLIIDNFVLDYRIEVEYFESMWTSLNNGASITRTLARNDIANENAMEQLFNRYRLYNIAAGEEDNVLQMYFYGAHKCQVFFEFEINRNLSTVLLNTKSELEDYAYLAQKYVEDFLKQSNLIV</sequence>
<evidence type="ECO:0000256" key="5">
    <source>
        <dbReference type="PIRNR" id="PIRNR002291"/>
    </source>
</evidence>
<proteinExistence type="inferred from homology"/>
<dbReference type="GO" id="GO:0006886">
    <property type="term" value="P:intracellular protein transport"/>
    <property type="evidence" value="ECO:0007669"/>
    <property type="project" value="InterPro"/>
</dbReference>
<dbReference type="GO" id="GO:0030131">
    <property type="term" value="C:clathrin adaptor complex"/>
    <property type="evidence" value="ECO:0007669"/>
    <property type="project" value="InterPro"/>
</dbReference>
<comment type="caution">
    <text evidence="8">The sequence shown here is derived from an EMBL/GenBank/DDBJ whole genome shotgun (WGS) entry which is preliminary data.</text>
</comment>
<feature type="domain" description="Beta-adaptin appendage C-terminal subdomain" evidence="7">
    <location>
        <begin position="666"/>
        <end position="771"/>
    </location>
</feature>
<name>A0A8S1W7Q8_9CILI</name>
<dbReference type="OrthoDB" id="10254310at2759"/>
<gene>
    <name evidence="8" type="ORF">PPENT_87.1.T0830170</name>
</gene>